<organism evidence="2 3">
    <name type="scientific">Croceicoccus marinus</name>
    <dbReference type="NCBI Taxonomy" id="450378"/>
    <lineage>
        <taxon>Bacteria</taxon>
        <taxon>Pseudomonadati</taxon>
        <taxon>Pseudomonadota</taxon>
        <taxon>Alphaproteobacteria</taxon>
        <taxon>Sphingomonadales</taxon>
        <taxon>Erythrobacteraceae</taxon>
        <taxon>Croceicoccus</taxon>
    </lineage>
</organism>
<name>A0A1Z1FBJ4_9SPHN</name>
<dbReference type="AlphaFoldDB" id="A0A1Z1FBJ4"/>
<protein>
    <recommendedName>
        <fullName evidence="4">DUF1254 domain-containing protein</fullName>
    </recommendedName>
</protein>
<feature type="chain" id="PRO_5011579218" description="DUF1254 domain-containing protein" evidence="1">
    <location>
        <begin position="23"/>
        <end position="351"/>
    </location>
</feature>
<dbReference type="EMBL" id="CP019602">
    <property type="protein sequence ID" value="ARU16122.1"/>
    <property type="molecule type" value="Genomic_DNA"/>
</dbReference>
<gene>
    <name evidence="2" type="ORF">A9D14_07820</name>
</gene>
<dbReference type="Proteomes" id="UP000195807">
    <property type="component" value="Chromosome"/>
</dbReference>
<dbReference type="STRING" id="450378.GCA_001661675_01566"/>
<evidence type="ECO:0000313" key="2">
    <source>
        <dbReference type="EMBL" id="ARU16122.1"/>
    </source>
</evidence>
<evidence type="ECO:0000313" key="3">
    <source>
        <dbReference type="Proteomes" id="UP000195807"/>
    </source>
</evidence>
<proteinExistence type="predicted"/>
<feature type="signal peptide" evidence="1">
    <location>
        <begin position="1"/>
        <end position="22"/>
    </location>
</feature>
<reference evidence="2 3" key="1">
    <citation type="submission" date="2017-01" db="EMBL/GenBank/DDBJ databases">
        <title>Complete genome sequence of esterase-producing bacterium Croceicoccus marinus E4A9.</title>
        <authorList>
            <person name="Wu Y.-H."/>
            <person name="Cheng H."/>
            <person name="Xu L."/>
            <person name="Huo Y.-Y."/>
            <person name="Wang C.-S."/>
            <person name="Xu X.-W."/>
        </authorList>
    </citation>
    <scope>NUCLEOTIDE SEQUENCE [LARGE SCALE GENOMIC DNA]</scope>
    <source>
        <strain evidence="2 3">E4A9</strain>
    </source>
</reference>
<dbReference type="KEGG" id="cman:A9D14_07820"/>
<keyword evidence="1" id="KW-0732">Signal</keyword>
<sequence length="351" mass="37770">MWIMKGAALGIAAVLSAATARAESQPIDIADDASWVHEDTGITAPPAIDGLRRFNATSYLPNGANNGFSYSSEDEGELLSLYVYRAGFVDVAMWGDVAMMSMAANASYDGVDYGKGHVSLFGDDRIGTDSGIRFVMPVQGKFRATGLALYALDRWLVKLRYSSAALDPQALDARLAGLVRQIAHAPPARPAPAAYRVEQCGKPIKEKKARRAALDGGQMLVQAMGYSLIFDETREKAERVTAPGPVPRLCRDMLESQGAMLVYRPVDNERGYRIALGDSGISISVSQGMLPDDGETYWAALSNGSAVELYRPFDGLPRIEQTMDAVSDESPVAAVTRKPEGGSDVRILALE</sequence>
<keyword evidence="3" id="KW-1185">Reference proteome</keyword>
<dbReference type="OrthoDB" id="7462684at2"/>
<evidence type="ECO:0008006" key="4">
    <source>
        <dbReference type="Google" id="ProtNLM"/>
    </source>
</evidence>
<accession>A0A1Z1FBJ4</accession>
<dbReference type="RefSeq" id="WP_066844939.1">
    <property type="nucleotide sequence ID" value="NZ_CP019602.1"/>
</dbReference>
<evidence type="ECO:0000256" key="1">
    <source>
        <dbReference type="SAM" id="SignalP"/>
    </source>
</evidence>